<reference evidence="1" key="1">
    <citation type="submission" date="2022-02" db="EMBL/GenBank/DDBJ databases">
        <title>Plant Genome Project.</title>
        <authorList>
            <person name="Zhang R.-G."/>
        </authorList>
    </citation>
    <scope>NUCLEOTIDE SEQUENCE</scope>
    <source>
        <strain evidence="1">AT1</strain>
    </source>
</reference>
<comment type="caution">
    <text evidence="1">The sequence shown here is derived from an EMBL/GenBank/DDBJ whole genome shotgun (WGS) entry which is preliminary data.</text>
</comment>
<dbReference type="EMBL" id="CM046390">
    <property type="protein sequence ID" value="KAI8562840.1"/>
    <property type="molecule type" value="Genomic_DNA"/>
</dbReference>
<organism evidence="1 2">
    <name type="scientific">Rhododendron molle</name>
    <name type="common">Chinese azalea</name>
    <name type="synonym">Azalea mollis</name>
    <dbReference type="NCBI Taxonomy" id="49168"/>
    <lineage>
        <taxon>Eukaryota</taxon>
        <taxon>Viridiplantae</taxon>
        <taxon>Streptophyta</taxon>
        <taxon>Embryophyta</taxon>
        <taxon>Tracheophyta</taxon>
        <taxon>Spermatophyta</taxon>
        <taxon>Magnoliopsida</taxon>
        <taxon>eudicotyledons</taxon>
        <taxon>Gunneridae</taxon>
        <taxon>Pentapetalae</taxon>
        <taxon>asterids</taxon>
        <taxon>Ericales</taxon>
        <taxon>Ericaceae</taxon>
        <taxon>Ericoideae</taxon>
        <taxon>Rhodoreae</taxon>
        <taxon>Rhododendron</taxon>
    </lineage>
</organism>
<evidence type="ECO:0000313" key="1">
    <source>
        <dbReference type="EMBL" id="KAI8562840.1"/>
    </source>
</evidence>
<keyword evidence="2" id="KW-1185">Reference proteome</keyword>
<protein>
    <submittedName>
        <fullName evidence="1">Uncharacterized protein</fullName>
    </submittedName>
</protein>
<evidence type="ECO:0000313" key="2">
    <source>
        <dbReference type="Proteomes" id="UP001062846"/>
    </source>
</evidence>
<dbReference type="Proteomes" id="UP001062846">
    <property type="component" value="Chromosome 3"/>
</dbReference>
<proteinExistence type="predicted"/>
<name>A0ACC0PBG0_RHOML</name>
<accession>A0ACC0PBG0</accession>
<sequence>MKIPRCNFSNTFNKIEQKVILYDRNASKTLDFGARLGIKLVGGRNFNLKKLVEMEEEEIANRENALKKYAELEEGEFSDWENNASISLEF</sequence>
<gene>
    <name evidence="1" type="ORF">RHMOL_Rhmol03G0066600</name>
</gene>